<proteinExistence type="predicted"/>
<dbReference type="AlphaFoldDB" id="A0A8J2KCW4"/>
<feature type="non-terminal residue" evidence="2">
    <location>
        <position position="61"/>
    </location>
</feature>
<evidence type="ECO:0000256" key="1">
    <source>
        <dbReference type="SAM" id="MobiDB-lite"/>
    </source>
</evidence>
<sequence length="61" mass="7101">DNTNSKYQSPPPHPHYNIPSLGSSLKFSIAYCKLQLHHKWPPSLHHLNPKIDKLEDNYKQP</sequence>
<dbReference type="EMBL" id="CAJVCH010310428">
    <property type="protein sequence ID" value="CAG7786082.1"/>
    <property type="molecule type" value="Genomic_DNA"/>
</dbReference>
<accession>A0A8J2KCW4</accession>
<feature type="compositionally biased region" description="Basic and acidic residues" evidence="1">
    <location>
        <begin position="49"/>
        <end position="61"/>
    </location>
</feature>
<protein>
    <submittedName>
        <fullName evidence="2">Uncharacterized protein</fullName>
    </submittedName>
</protein>
<gene>
    <name evidence="2" type="ORF">AFUS01_LOCUS24666</name>
</gene>
<reference evidence="2" key="1">
    <citation type="submission" date="2021-06" db="EMBL/GenBank/DDBJ databases">
        <authorList>
            <person name="Hodson N. C."/>
            <person name="Mongue J. A."/>
            <person name="Jaron S. K."/>
        </authorList>
    </citation>
    <scope>NUCLEOTIDE SEQUENCE</scope>
</reference>
<comment type="caution">
    <text evidence="2">The sequence shown here is derived from an EMBL/GenBank/DDBJ whole genome shotgun (WGS) entry which is preliminary data.</text>
</comment>
<dbReference type="Proteomes" id="UP000708208">
    <property type="component" value="Unassembled WGS sequence"/>
</dbReference>
<keyword evidence="3" id="KW-1185">Reference proteome</keyword>
<feature type="region of interest" description="Disordered" evidence="1">
    <location>
        <begin position="42"/>
        <end position="61"/>
    </location>
</feature>
<evidence type="ECO:0000313" key="3">
    <source>
        <dbReference type="Proteomes" id="UP000708208"/>
    </source>
</evidence>
<name>A0A8J2KCW4_9HEXA</name>
<organism evidence="2 3">
    <name type="scientific">Allacma fusca</name>
    <dbReference type="NCBI Taxonomy" id="39272"/>
    <lineage>
        <taxon>Eukaryota</taxon>
        <taxon>Metazoa</taxon>
        <taxon>Ecdysozoa</taxon>
        <taxon>Arthropoda</taxon>
        <taxon>Hexapoda</taxon>
        <taxon>Collembola</taxon>
        <taxon>Symphypleona</taxon>
        <taxon>Sminthuridae</taxon>
        <taxon>Allacma</taxon>
    </lineage>
</organism>
<evidence type="ECO:0000313" key="2">
    <source>
        <dbReference type="EMBL" id="CAG7786082.1"/>
    </source>
</evidence>